<dbReference type="InterPro" id="IPR032871">
    <property type="entry name" value="AHH_dom_containing"/>
</dbReference>
<dbReference type="Pfam" id="PF14412">
    <property type="entry name" value="AHH"/>
    <property type="match status" value="1"/>
</dbReference>
<proteinExistence type="predicted"/>
<dbReference type="Proteomes" id="UP000008842">
    <property type="component" value="Chromosome"/>
</dbReference>
<evidence type="ECO:0000313" key="3">
    <source>
        <dbReference type="Proteomes" id="UP000008842"/>
    </source>
</evidence>
<dbReference type="RefSeq" id="WP_012458111.1">
    <property type="nucleotide sequence ID" value="NC_010729.1"/>
</dbReference>
<dbReference type="GeneID" id="31477413"/>
<sequence length="236" mass="26917">MIENAIAKQVIKPQTETFAPQKTEFTKENRCDEAGAKTIETTTKKDVENNTANNIEEQAGRKDLSEAYDEGKVEHQEVRNSLPENQFPSIEKCQECYSDPDKKEKLILGEKKDGSMLRHNMSLAMGDDARNIDPKDSRAHHIVGDNLQSEPAKRVLERHDIDINAPENGVFLPNDENSSLKGTQHRGDHTKDYFEKVNDLLAQTKTKQEVLEILQFVKENLYEGKIPLHKEHLINK</sequence>
<evidence type="ECO:0000313" key="2">
    <source>
        <dbReference type="EMBL" id="BAG33733.1"/>
    </source>
</evidence>
<dbReference type="eggNOG" id="COG4642">
    <property type="taxonomic scope" value="Bacteria"/>
</dbReference>
<reference evidence="2 3" key="1">
    <citation type="journal article" date="2008" name="DNA Res.">
        <title>Determination of the genome sequence of Porphyromonas gingivalis strain ATCC 33277 and genomic comparison with strain W83 revealed extensive genome rearrangements in P. gingivalis.</title>
        <authorList>
            <person name="Naito M."/>
            <person name="Hirakawa H."/>
            <person name="Yamashita A."/>
            <person name="Ohara N."/>
            <person name="Shoji M."/>
            <person name="Yukitake H."/>
            <person name="Nakayama K."/>
            <person name="Toh H."/>
            <person name="Yoshimura F."/>
            <person name="Kuhara S."/>
            <person name="Hattori M."/>
            <person name="Hayashi T."/>
            <person name="Nakayama K."/>
        </authorList>
    </citation>
    <scope>NUCLEOTIDE SEQUENCE [LARGE SCALE GENOMIC DNA]</scope>
    <source>
        <strain evidence="3">ATCC 33277 / DSM 20709 / CIP 103683 / JCM 12257 / NCTC 11834 / 2561</strain>
    </source>
</reference>
<dbReference type="OrthoDB" id="5889044at2"/>
<accession>B2RK38</accession>
<name>B2RK38_PORG3</name>
<dbReference type="BioCyc" id="PGIN431947:G1G2V-1388-MONOMER"/>
<organism evidence="2 3">
    <name type="scientific">Porphyromonas gingivalis (strain ATCC 33277 / DSM 20709 / CIP 103683 / JCM 12257 / NCTC 11834 / 2561)</name>
    <dbReference type="NCBI Taxonomy" id="431947"/>
    <lineage>
        <taxon>Bacteria</taxon>
        <taxon>Pseudomonadati</taxon>
        <taxon>Bacteroidota</taxon>
        <taxon>Bacteroidia</taxon>
        <taxon>Bacteroidales</taxon>
        <taxon>Porphyromonadaceae</taxon>
        <taxon>Porphyromonas</taxon>
    </lineage>
</organism>
<evidence type="ECO:0008006" key="4">
    <source>
        <dbReference type="Google" id="ProtNLM"/>
    </source>
</evidence>
<dbReference type="EMBL" id="AP009380">
    <property type="protein sequence ID" value="BAG33733.1"/>
    <property type="molecule type" value="Genomic_DNA"/>
</dbReference>
<evidence type="ECO:0000256" key="1">
    <source>
        <dbReference type="SAM" id="MobiDB-lite"/>
    </source>
</evidence>
<dbReference type="HOGENOM" id="CLU_1174567_0_0_10"/>
<dbReference type="AlphaFoldDB" id="B2RK38"/>
<dbReference type="KEGG" id="pgn:PGN_1214"/>
<feature type="region of interest" description="Disordered" evidence="1">
    <location>
        <begin position="166"/>
        <end position="187"/>
    </location>
</feature>
<protein>
    <recommendedName>
        <fullName evidence="4">A nuclease family of the HNH/ENDO VII superfamily with conserved AHH</fullName>
    </recommendedName>
</protein>
<gene>
    <name evidence="2" type="ordered locus">PGN_1214</name>
</gene>